<comment type="caution">
    <text evidence="1">The sequence shown here is derived from an EMBL/GenBank/DDBJ whole genome shotgun (WGS) entry which is preliminary data.</text>
</comment>
<gene>
    <name evidence="1" type="ORF">MENTE1834_LOCUS41428</name>
</gene>
<accession>A0ACB1APE1</accession>
<sequence>MTNSQSTFSTDALGKAQIALAITFLAGGLTIGYLIGRRTGLAFAVRHNKRISLEKDKIADKVDLEDIGDKKVFCRCWQSKKFPFCDGSHMAHNKETGDNLGPLIIQKRAS</sequence>
<dbReference type="Proteomes" id="UP001497535">
    <property type="component" value="Unassembled WGS sequence"/>
</dbReference>
<protein>
    <submittedName>
        <fullName evidence="1">Uncharacterized protein</fullName>
    </submittedName>
</protein>
<proteinExistence type="predicted"/>
<dbReference type="EMBL" id="CAVMJV010000102">
    <property type="protein sequence ID" value="CAK5097667.1"/>
    <property type="molecule type" value="Genomic_DNA"/>
</dbReference>
<evidence type="ECO:0000313" key="1">
    <source>
        <dbReference type="EMBL" id="CAK5097667.1"/>
    </source>
</evidence>
<evidence type="ECO:0000313" key="2">
    <source>
        <dbReference type="Proteomes" id="UP001497535"/>
    </source>
</evidence>
<reference evidence="1" key="1">
    <citation type="submission" date="2023-11" db="EMBL/GenBank/DDBJ databases">
        <authorList>
            <person name="Poullet M."/>
        </authorList>
    </citation>
    <scope>NUCLEOTIDE SEQUENCE</scope>
    <source>
        <strain evidence="1">E1834</strain>
    </source>
</reference>
<keyword evidence="2" id="KW-1185">Reference proteome</keyword>
<organism evidence="1 2">
    <name type="scientific">Meloidogyne enterolobii</name>
    <name type="common">Root-knot nematode worm</name>
    <name type="synonym">Meloidogyne mayaguensis</name>
    <dbReference type="NCBI Taxonomy" id="390850"/>
    <lineage>
        <taxon>Eukaryota</taxon>
        <taxon>Metazoa</taxon>
        <taxon>Ecdysozoa</taxon>
        <taxon>Nematoda</taxon>
        <taxon>Chromadorea</taxon>
        <taxon>Rhabditida</taxon>
        <taxon>Tylenchina</taxon>
        <taxon>Tylenchomorpha</taxon>
        <taxon>Tylenchoidea</taxon>
        <taxon>Meloidogynidae</taxon>
        <taxon>Meloidogyninae</taxon>
        <taxon>Meloidogyne</taxon>
    </lineage>
</organism>
<name>A0ACB1APE1_MELEN</name>